<dbReference type="Pfam" id="PF00005">
    <property type="entry name" value="ABC_tran"/>
    <property type="match status" value="1"/>
</dbReference>
<evidence type="ECO:0000256" key="1">
    <source>
        <dbReference type="ARBA" id="ARBA00005417"/>
    </source>
</evidence>
<keyword evidence="3" id="KW-0547">Nucleotide-binding</keyword>
<keyword evidence="6" id="KW-1185">Reference proteome</keyword>
<evidence type="ECO:0000256" key="3">
    <source>
        <dbReference type="ARBA" id="ARBA00022741"/>
    </source>
</evidence>
<dbReference type="InterPro" id="IPR003439">
    <property type="entry name" value="ABC_transporter-like_ATP-bd"/>
</dbReference>
<sequence length="257" mass="27446">MSLVELRGAEVTFRRAGRPFVALSGVDLVVERGERVGIVGGSGSGKTTMARLMLGLQEPSAGDVLIDGRSIVGVPERHRGFLRSAASMVFQDPNSSLNPRMRLRDIVAEPLRSPVLRGRGDVPEPTADVLAAALRGVGLDPDMLTRYPHQLSGGQRQRVAIARALISDPALLVADEPVSALDVSVRAQVLNLLTAEAAERSLALVLVSHDLAIVRHMCDRVVVVDSGRIVEEGPVRTVLDAPAHPYTARLVEATLTL</sequence>
<dbReference type="InterPro" id="IPR050319">
    <property type="entry name" value="ABC_transp_ATP-bind"/>
</dbReference>
<dbReference type="SUPFAM" id="SSF52540">
    <property type="entry name" value="P-loop containing nucleoside triphosphate hydrolases"/>
    <property type="match status" value="1"/>
</dbReference>
<dbReference type="CDD" id="cd03257">
    <property type="entry name" value="ABC_NikE_OppD_transporters"/>
    <property type="match status" value="1"/>
</dbReference>
<comment type="caution">
    <text evidence="5">The sequence shown here is derived from an EMBL/GenBank/DDBJ whole genome shotgun (WGS) entry which is preliminary data.</text>
</comment>
<dbReference type="SMART" id="SM00382">
    <property type="entry name" value="AAA"/>
    <property type="match status" value="1"/>
</dbReference>
<keyword evidence="2" id="KW-0813">Transport</keyword>
<dbReference type="Gene3D" id="3.40.50.300">
    <property type="entry name" value="P-loop containing nucleotide triphosphate hydrolases"/>
    <property type="match status" value="1"/>
</dbReference>
<dbReference type="PROSITE" id="PS50893">
    <property type="entry name" value="ABC_TRANSPORTER_2"/>
    <property type="match status" value="1"/>
</dbReference>
<protein>
    <submittedName>
        <fullName evidence="5">Uncharacterized protein</fullName>
    </submittedName>
</protein>
<dbReference type="GO" id="GO:0055085">
    <property type="term" value="P:transmembrane transport"/>
    <property type="evidence" value="ECO:0007669"/>
    <property type="project" value="UniProtKB-ARBA"/>
</dbReference>
<reference evidence="6" key="1">
    <citation type="submission" date="2016-07" db="EMBL/GenBank/DDBJ databases">
        <authorList>
            <person name="Florea S."/>
            <person name="Webb J.S."/>
            <person name="Jaromczyk J."/>
            <person name="Schardl C.L."/>
        </authorList>
    </citation>
    <scope>NUCLEOTIDE SEQUENCE [LARGE SCALE GENOMIC DNA]</scope>
    <source>
        <strain evidence="6">IPBSL-7</strain>
    </source>
</reference>
<dbReference type="PROSITE" id="PS00211">
    <property type="entry name" value="ABC_TRANSPORTER_1"/>
    <property type="match status" value="1"/>
</dbReference>
<evidence type="ECO:0000256" key="4">
    <source>
        <dbReference type="ARBA" id="ARBA00022840"/>
    </source>
</evidence>
<evidence type="ECO:0000313" key="5">
    <source>
        <dbReference type="EMBL" id="OCL34582.1"/>
    </source>
</evidence>
<evidence type="ECO:0000256" key="2">
    <source>
        <dbReference type="ARBA" id="ARBA00022448"/>
    </source>
</evidence>
<dbReference type="EMBL" id="MBQD01000020">
    <property type="protein sequence ID" value="OCL34582.1"/>
    <property type="molecule type" value="Genomic_DNA"/>
</dbReference>
<accession>A0A1C0AN40</accession>
<dbReference type="GO" id="GO:0016887">
    <property type="term" value="F:ATP hydrolysis activity"/>
    <property type="evidence" value="ECO:0007669"/>
    <property type="project" value="InterPro"/>
</dbReference>
<dbReference type="RefSeq" id="WP_068751263.1">
    <property type="nucleotide sequence ID" value="NZ_LR214441.1"/>
</dbReference>
<organism evidence="5 6">
    <name type="scientific">Tessaracoccus lapidicaptus</name>
    <dbReference type="NCBI Taxonomy" id="1427523"/>
    <lineage>
        <taxon>Bacteria</taxon>
        <taxon>Bacillati</taxon>
        <taxon>Actinomycetota</taxon>
        <taxon>Actinomycetes</taxon>
        <taxon>Propionibacteriales</taxon>
        <taxon>Propionibacteriaceae</taxon>
        <taxon>Tessaracoccus</taxon>
    </lineage>
</organism>
<keyword evidence="4" id="KW-0067">ATP-binding</keyword>
<dbReference type="InterPro" id="IPR003593">
    <property type="entry name" value="AAA+_ATPase"/>
</dbReference>
<dbReference type="Proteomes" id="UP000093501">
    <property type="component" value="Unassembled WGS sequence"/>
</dbReference>
<gene>
    <name evidence="5" type="ORF">BCR15_02490</name>
</gene>
<proteinExistence type="inferred from homology"/>
<dbReference type="InterPro" id="IPR027417">
    <property type="entry name" value="P-loop_NTPase"/>
</dbReference>
<dbReference type="InterPro" id="IPR017871">
    <property type="entry name" value="ABC_transporter-like_CS"/>
</dbReference>
<name>A0A1C0AN40_9ACTN</name>
<dbReference type="AlphaFoldDB" id="A0A1C0AN40"/>
<evidence type="ECO:0000313" key="6">
    <source>
        <dbReference type="Proteomes" id="UP000093501"/>
    </source>
</evidence>
<dbReference type="PANTHER" id="PTHR43776">
    <property type="entry name" value="TRANSPORT ATP-BINDING PROTEIN"/>
    <property type="match status" value="1"/>
</dbReference>
<dbReference type="GO" id="GO:0005524">
    <property type="term" value="F:ATP binding"/>
    <property type="evidence" value="ECO:0007669"/>
    <property type="project" value="UniProtKB-KW"/>
</dbReference>
<comment type="similarity">
    <text evidence="1">Belongs to the ABC transporter superfamily.</text>
</comment>
<dbReference type="PANTHER" id="PTHR43776:SF7">
    <property type="entry name" value="D,D-DIPEPTIDE TRANSPORT ATP-BINDING PROTEIN DDPF-RELATED"/>
    <property type="match status" value="1"/>
</dbReference>